<evidence type="ECO:0000313" key="5">
    <source>
        <dbReference type="EMBL" id="APO77817.1"/>
    </source>
</evidence>
<reference evidence="5 6" key="1">
    <citation type="submission" date="2016-09" db="EMBL/GenBank/DDBJ databases">
        <title>The complete genome sequences of Rhizobium gallicum, symbiovars gallicum and phaseoli, symbionts associated to common bean (Phaseolus vulgaris).</title>
        <authorList>
            <person name="Bustos P."/>
            <person name="Santamaria R.I."/>
            <person name="Perez-Carrascal O.M."/>
            <person name="Juarez S."/>
            <person name="Lozano L."/>
            <person name="Martinez-Flores I."/>
            <person name="Martinez-Romero E."/>
            <person name="Cevallos M."/>
            <person name="Romero D."/>
            <person name="Davila G."/>
            <person name="Gonzalez V."/>
        </authorList>
    </citation>
    <scope>NUCLEOTIDE SEQUENCE [LARGE SCALE GENOMIC DNA]</scope>
    <source>
        <strain evidence="5 6">8C-3</strain>
        <plasmid evidence="6">Plasmid prsp8c3c</plasmid>
    </source>
</reference>
<dbReference type="AlphaFoldDB" id="A0A1L5PC08"/>
<keyword evidence="3" id="KW-0067">ATP-binding</keyword>
<accession>A0A1L5PC08</accession>
<protein>
    <submittedName>
        <fullName evidence="5">ATP-grasp domain-containing protein</fullName>
    </submittedName>
</protein>
<feature type="region of interest" description="Disordered" evidence="4">
    <location>
        <begin position="1"/>
        <end position="42"/>
    </location>
</feature>
<dbReference type="GO" id="GO:0005524">
    <property type="term" value="F:ATP binding"/>
    <property type="evidence" value="ECO:0007669"/>
    <property type="project" value="UniProtKB-KW"/>
</dbReference>
<dbReference type="PANTHER" id="PTHR43334:SF1">
    <property type="entry name" value="3-HYDROXYPROPIONATE--COA LIGASE [ADP-FORMING]"/>
    <property type="match status" value="1"/>
</dbReference>
<keyword evidence="5" id="KW-0614">Plasmid</keyword>
<dbReference type="EMBL" id="CP017244">
    <property type="protein sequence ID" value="APO77817.1"/>
    <property type="molecule type" value="Genomic_DNA"/>
</dbReference>
<dbReference type="SUPFAM" id="SSF56059">
    <property type="entry name" value="Glutathione synthetase ATP-binding domain-like"/>
    <property type="match status" value="1"/>
</dbReference>
<evidence type="ECO:0000256" key="1">
    <source>
        <dbReference type="ARBA" id="ARBA00022598"/>
    </source>
</evidence>
<evidence type="ECO:0000256" key="3">
    <source>
        <dbReference type="ARBA" id="ARBA00022840"/>
    </source>
</evidence>
<dbReference type="Gene3D" id="3.30.1490.20">
    <property type="entry name" value="ATP-grasp fold, A domain"/>
    <property type="match status" value="1"/>
</dbReference>
<geneLocation type="plasmid" evidence="6">
    <name>prsp8c3c</name>
</geneLocation>
<gene>
    <name evidence="5" type="ORF">AM571_PC00070</name>
</gene>
<proteinExistence type="predicted"/>
<dbReference type="InterPro" id="IPR013815">
    <property type="entry name" value="ATP_grasp_subdomain_1"/>
</dbReference>
<dbReference type="GO" id="GO:0016874">
    <property type="term" value="F:ligase activity"/>
    <property type="evidence" value="ECO:0007669"/>
    <property type="project" value="UniProtKB-KW"/>
</dbReference>
<dbReference type="PANTHER" id="PTHR43334">
    <property type="entry name" value="ACETATE--COA LIGASE [ADP-FORMING]"/>
    <property type="match status" value="1"/>
</dbReference>
<dbReference type="InterPro" id="IPR051538">
    <property type="entry name" value="Acyl-CoA_Synth/Transferase"/>
</dbReference>
<evidence type="ECO:0000256" key="2">
    <source>
        <dbReference type="ARBA" id="ARBA00022741"/>
    </source>
</evidence>
<dbReference type="Proteomes" id="UP000185109">
    <property type="component" value="Plasmid pRsp8C3c"/>
</dbReference>
<name>A0A1L5PC08_RHIET</name>
<sequence length="161" mass="16951">MLRVRPPESSALIEMQLSAYPTKERGKGDANRDRSKGGASRIPVPQHLVAQSIAAADHIATTVLRHHAAIVLEIPSRKISHKSGLGGVALNLTGAAEVRRAARQMKAAATTPGFADQIDGYVLQPMVKVANGLELLAGLSTDAAFGAAVVSGLTRLRLCRE</sequence>
<dbReference type="Pfam" id="PF13549">
    <property type="entry name" value="ATP-grasp_5"/>
    <property type="match status" value="1"/>
</dbReference>
<evidence type="ECO:0000256" key="4">
    <source>
        <dbReference type="SAM" id="MobiDB-lite"/>
    </source>
</evidence>
<keyword evidence="2" id="KW-0547">Nucleotide-binding</keyword>
<evidence type="ECO:0000313" key="6">
    <source>
        <dbReference type="Proteomes" id="UP000185109"/>
    </source>
</evidence>
<keyword evidence="1" id="KW-0436">Ligase</keyword>
<organism evidence="5 6">
    <name type="scientific">Rhizobium etli 8C-3</name>
    <dbReference type="NCBI Taxonomy" id="538025"/>
    <lineage>
        <taxon>Bacteria</taxon>
        <taxon>Pseudomonadati</taxon>
        <taxon>Pseudomonadota</taxon>
        <taxon>Alphaproteobacteria</taxon>
        <taxon>Hyphomicrobiales</taxon>
        <taxon>Rhizobiaceae</taxon>
        <taxon>Rhizobium/Agrobacterium group</taxon>
        <taxon>Rhizobium</taxon>
    </lineage>
</organism>
<feature type="compositionally biased region" description="Basic and acidic residues" evidence="4">
    <location>
        <begin position="22"/>
        <end position="36"/>
    </location>
</feature>